<feature type="non-terminal residue" evidence="1">
    <location>
        <position position="1"/>
    </location>
</feature>
<dbReference type="AlphaFoldDB" id="X1H891"/>
<comment type="caution">
    <text evidence="1">The sequence shown here is derived from an EMBL/GenBank/DDBJ whole genome shotgun (WGS) entry which is preliminary data.</text>
</comment>
<proteinExistence type="predicted"/>
<dbReference type="EMBL" id="BARU01025368">
    <property type="protein sequence ID" value="GAH65607.1"/>
    <property type="molecule type" value="Genomic_DNA"/>
</dbReference>
<sequence length="44" mass="4933">FDRRVLPAVAVSVARAAMETGNTRGEADLEFIEKKAKKIMENRL</sequence>
<accession>X1H891</accession>
<reference evidence="1" key="1">
    <citation type="journal article" date="2014" name="Front. Microbiol.">
        <title>High frequency of phylogenetically diverse reductive dehalogenase-homologous genes in deep subseafloor sedimentary metagenomes.</title>
        <authorList>
            <person name="Kawai M."/>
            <person name="Futagami T."/>
            <person name="Toyoda A."/>
            <person name="Takaki Y."/>
            <person name="Nishi S."/>
            <person name="Hori S."/>
            <person name="Arai W."/>
            <person name="Tsubouchi T."/>
            <person name="Morono Y."/>
            <person name="Uchiyama I."/>
            <person name="Ito T."/>
            <person name="Fujiyama A."/>
            <person name="Inagaki F."/>
            <person name="Takami H."/>
        </authorList>
    </citation>
    <scope>NUCLEOTIDE SEQUENCE</scope>
    <source>
        <strain evidence="1">Expedition CK06-06</strain>
    </source>
</reference>
<protein>
    <submittedName>
        <fullName evidence="1">Uncharacterized protein</fullName>
    </submittedName>
</protein>
<gene>
    <name evidence="1" type="ORF">S03H2_40883</name>
</gene>
<name>X1H891_9ZZZZ</name>
<evidence type="ECO:0000313" key="1">
    <source>
        <dbReference type="EMBL" id="GAH65607.1"/>
    </source>
</evidence>
<organism evidence="1">
    <name type="scientific">marine sediment metagenome</name>
    <dbReference type="NCBI Taxonomy" id="412755"/>
    <lineage>
        <taxon>unclassified sequences</taxon>
        <taxon>metagenomes</taxon>
        <taxon>ecological metagenomes</taxon>
    </lineage>
</organism>